<sequence length="271" mass="31129">MVECKIGTNPDKYSPTVSLEAIMTTLKLVATSNKAMAKFDIKGVYLNADSDEELYIELDPTITNLAVDYFPELDDFVETGKLTVRLDKALYGLVQCTRLCYLNISTFLKSIGFTQNPFDECVFTNKNNLTVILYVYDLLASSVNLNEIRWLESKLKLRYDEVDSTYGKKFTYLGVLLDQQEDASIYLTRPQYIEDIIHSEYGMKEYSTPADGHLFNEDPSARNLDEPETKAFLSMVMKLMYICRRVRGDTLLPVFFYQQKSSLLLYPTKIN</sequence>
<evidence type="ECO:0000313" key="2">
    <source>
        <dbReference type="EMBL" id="QTO93379.1"/>
    </source>
</evidence>
<organism evidence="2">
    <name type="scientific">Leptocylindrus aporus</name>
    <dbReference type="NCBI Taxonomy" id="1398097"/>
    <lineage>
        <taxon>Eukaryota</taxon>
        <taxon>Sar</taxon>
        <taxon>Stramenopiles</taxon>
        <taxon>Ochrophyta</taxon>
        <taxon>Bacillariophyta</taxon>
        <taxon>Coscinodiscophyceae</taxon>
        <taxon>Chaetocerotophycidae</taxon>
        <taxon>Leptocylindrales</taxon>
        <taxon>Leptocylindraceae</taxon>
        <taxon>Leptocylindrus</taxon>
    </lineage>
</organism>
<dbReference type="InterPro" id="IPR013103">
    <property type="entry name" value="RVT_2"/>
</dbReference>
<name>A0A8A8ISV2_9STRA</name>
<accession>A0A8A8ISV2</accession>
<protein>
    <submittedName>
        <fullName evidence="2">Reverse transcriptase</fullName>
    </submittedName>
</protein>
<dbReference type="Pfam" id="PF07727">
    <property type="entry name" value="RVT_2"/>
    <property type="match status" value="1"/>
</dbReference>
<dbReference type="AlphaFoldDB" id="A0A8A8ISV2"/>
<keyword evidence="2" id="KW-0548">Nucleotidyltransferase</keyword>
<reference evidence="2" key="1">
    <citation type="journal article" name="Genes (Basel)">
        <title>Intraspecific Diversity in the Cold Stress Response of Transposable Elements in the Diatom Leptocylindrus aporus.</title>
        <authorList>
            <person name="Pargana A."/>
            <person name="Musacchia F."/>
            <person name="Sanges R."/>
            <person name="Russo M.T."/>
            <person name="Ferrante M.I."/>
            <person name="Bowler C."/>
            <person name="Zingone A."/>
        </authorList>
    </citation>
    <scope>NUCLEOTIDE SEQUENCE</scope>
    <source>
        <strain evidence="2">TR6586</strain>
    </source>
</reference>
<evidence type="ECO:0000259" key="1">
    <source>
        <dbReference type="Pfam" id="PF07727"/>
    </source>
</evidence>
<keyword evidence="2" id="KW-0808">Transferase</keyword>
<feature type="domain" description="Reverse transcriptase Ty1/copia-type" evidence="1">
    <location>
        <begin position="11"/>
        <end position="199"/>
    </location>
</feature>
<dbReference type="GO" id="GO:0003964">
    <property type="term" value="F:RNA-directed DNA polymerase activity"/>
    <property type="evidence" value="ECO:0007669"/>
    <property type="project" value="UniProtKB-KW"/>
</dbReference>
<keyword evidence="2" id="KW-0695">RNA-directed DNA polymerase</keyword>
<dbReference type="EMBL" id="MN738471">
    <property type="protein sequence ID" value="QTO93379.1"/>
    <property type="molecule type" value="mRNA"/>
</dbReference>
<proteinExistence type="evidence at transcript level"/>